<dbReference type="RefSeq" id="WP_317942264.1">
    <property type="nucleotide sequence ID" value="NZ_JAUBDI010000002.1"/>
</dbReference>
<dbReference type="Proteomes" id="UP001282284">
    <property type="component" value="Unassembled WGS sequence"/>
</dbReference>
<evidence type="ECO:0000313" key="3">
    <source>
        <dbReference type="Proteomes" id="UP001282284"/>
    </source>
</evidence>
<gene>
    <name evidence="2" type="ORF">QT711_04230</name>
</gene>
<keyword evidence="3" id="KW-1185">Reference proteome</keyword>
<feature type="transmembrane region" description="Helical" evidence="1">
    <location>
        <begin position="12"/>
        <end position="35"/>
    </location>
</feature>
<keyword evidence="1" id="KW-0472">Membrane</keyword>
<proteinExistence type="predicted"/>
<protein>
    <submittedName>
        <fullName evidence="2">Uncharacterized protein</fullName>
    </submittedName>
</protein>
<organism evidence="2 3">
    <name type="scientific">Sporosarcina saromensis</name>
    <dbReference type="NCBI Taxonomy" id="359365"/>
    <lineage>
        <taxon>Bacteria</taxon>
        <taxon>Bacillati</taxon>
        <taxon>Bacillota</taxon>
        <taxon>Bacilli</taxon>
        <taxon>Bacillales</taxon>
        <taxon>Caryophanaceae</taxon>
        <taxon>Sporosarcina</taxon>
    </lineage>
</organism>
<evidence type="ECO:0000313" key="2">
    <source>
        <dbReference type="EMBL" id="MDW0112380.1"/>
    </source>
</evidence>
<reference evidence="2 3" key="1">
    <citation type="submission" date="2023-06" db="EMBL/GenBank/DDBJ databases">
        <title>Sporosarcina sp. nov., isolated from Korean traditional fermented seafood 'Jeotgal'.</title>
        <authorList>
            <person name="Yang A.I."/>
            <person name="Shin N.-R."/>
        </authorList>
    </citation>
    <scope>NUCLEOTIDE SEQUENCE [LARGE SCALE GENOMIC DNA]</scope>
    <source>
        <strain evidence="2 3">KCTC13119</strain>
    </source>
</reference>
<comment type="caution">
    <text evidence="2">The sequence shown here is derived from an EMBL/GenBank/DDBJ whole genome shotgun (WGS) entry which is preliminary data.</text>
</comment>
<dbReference type="EMBL" id="JAUBDI010000002">
    <property type="protein sequence ID" value="MDW0112380.1"/>
    <property type="molecule type" value="Genomic_DNA"/>
</dbReference>
<keyword evidence="1" id="KW-1133">Transmembrane helix</keyword>
<accession>A0ABU4G5Z2</accession>
<evidence type="ECO:0000256" key="1">
    <source>
        <dbReference type="SAM" id="Phobius"/>
    </source>
</evidence>
<keyword evidence="1" id="KW-0812">Transmembrane</keyword>
<sequence length="222" mass="23339">MNFKKKYSKMTVLAAMIHGVVIGIAAVAIVGFVIVGTSGIGKEQAVEKGVATQPEKKGEEEKTPVSGDVVPTGDPLKMVAKQHGVFSSADAAKEFIATDAALAKAAVIEADGQFFVWSAIGLAEDELIVSEAEGTFRKPFYAETSACSAIGAGKLTKALSETDLAQIKILTTSGEGESDEKGVADFRKNLVAVTAFTSDLQVIRLQLLAHYTHKDGCAKISF</sequence>
<name>A0ABU4G5Z2_9BACL</name>